<name>A0A9Q1MM96_9SOLA</name>
<dbReference type="PRINTS" id="PR00367">
    <property type="entry name" value="ETHRSPELEMNT"/>
</dbReference>
<keyword evidence="5" id="KW-0010">Activator</keyword>
<keyword evidence="7" id="KW-0539">Nucleus</keyword>
<evidence type="ECO:0000313" key="12">
    <source>
        <dbReference type="Proteomes" id="UP001152561"/>
    </source>
</evidence>
<dbReference type="GO" id="GO:0006952">
    <property type="term" value="P:defense response"/>
    <property type="evidence" value="ECO:0007669"/>
    <property type="project" value="UniProtKB-KW"/>
</dbReference>
<dbReference type="SMART" id="SM00380">
    <property type="entry name" value="AP2"/>
    <property type="match status" value="1"/>
</dbReference>
<feature type="domain" description="AP2/ERF" evidence="10">
    <location>
        <begin position="8"/>
        <end position="65"/>
    </location>
</feature>
<comment type="similarity">
    <text evidence="8">Belongs to the AP2/ERF transcription factor family. ERF subfamily.</text>
</comment>
<evidence type="ECO:0000256" key="6">
    <source>
        <dbReference type="ARBA" id="ARBA00023163"/>
    </source>
</evidence>
<evidence type="ECO:0000256" key="7">
    <source>
        <dbReference type="ARBA" id="ARBA00023242"/>
    </source>
</evidence>
<evidence type="ECO:0000256" key="3">
    <source>
        <dbReference type="ARBA" id="ARBA00023015"/>
    </source>
</evidence>
<evidence type="ECO:0000256" key="5">
    <source>
        <dbReference type="ARBA" id="ARBA00023159"/>
    </source>
</evidence>
<dbReference type="Gene3D" id="3.30.730.10">
    <property type="entry name" value="AP2/ERF domain"/>
    <property type="match status" value="1"/>
</dbReference>
<evidence type="ECO:0000313" key="11">
    <source>
        <dbReference type="EMBL" id="KAJ8563592.1"/>
    </source>
</evidence>
<proteinExistence type="inferred from homology"/>
<dbReference type="InterPro" id="IPR051032">
    <property type="entry name" value="AP2/ERF_TF_ERF_subfamily"/>
</dbReference>
<evidence type="ECO:0000256" key="9">
    <source>
        <dbReference type="SAM" id="MobiDB-lite"/>
    </source>
</evidence>
<dbReference type="GO" id="GO:0003700">
    <property type="term" value="F:DNA-binding transcription factor activity"/>
    <property type="evidence" value="ECO:0007669"/>
    <property type="project" value="InterPro"/>
</dbReference>
<evidence type="ECO:0000256" key="2">
    <source>
        <dbReference type="ARBA" id="ARBA00022821"/>
    </source>
</evidence>
<comment type="subcellular location">
    <subcellularLocation>
        <location evidence="1">Nucleus</location>
    </subcellularLocation>
</comment>
<evidence type="ECO:0000256" key="8">
    <source>
        <dbReference type="ARBA" id="ARBA00024343"/>
    </source>
</evidence>
<accession>A0A9Q1MM96</accession>
<dbReference type="GO" id="GO:0003677">
    <property type="term" value="F:DNA binding"/>
    <property type="evidence" value="ECO:0007669"/>
    <property type="project" value="UniProtKB-KW"/>
</dbReference>
<keyword evidence="3" id="KW-0805">Transcription regulation</keyword>
<dbReference type="InterPro" id="IPR001471">
    <property type="entry name" value="AP2/ERF_dom"/>
</dbReference>
<dbReference type="AlphaFoldDB" id="A0A9Q1MM96"/>
<keyword evidence="12" id="KW-1185">Reference proteome</keyword>
<keyword evidence="2" id="KW-0611">Plant defense</keyword>
<keyword evidence="6" id="KW-0804">Transcription</keyword>
<organism evidence="11 12">
    <name type="scientific">Anisodus acutangulus</name>
    <dbReference type="NCBI Taxonomy" id="402998"/>
    <lineage>
        <taxon>Eukaryota</taxon>
        <taxon>Viridiplantae</taxon>
        <taxon>Streptophyta</taxon>
        <taxon>Embryophyta</taxon>
        <taxon>Tracheophyta</taxon>
        <taxon>Spermatophyta</taxon>
        <taxon>Magnoliopsida</taxon>
        <taxon>eudicotyledons</taxon>
        <taxon>Gunneridae</taxon>
        <taxon>Pentapetalae</taxon>
        <taxon>asterids</taxon>
        <taxon>lamiids</taxon>
        <taxon>Solanales</taxon>
        <taxon>Solanaceae</taxon>
        <taxon>Solanoideae</taxon>
        <taxon>Hyoscyameae</taxon>
        <taxon>Anisodus</taxon>
    </lineage>
</organism>
<protein>
    <recommendedName>
        <fullName evidence="10">AP2/ERF domain-containing protein</fullName>
    </recommendedName>
</protein>
<dbReference type="EMBL" id="JAJAGQ010000005">
    <property type="protein sequence ID" value="KAJ8563592.1"/>
    <property type="molecule type" value="Genomic_DNA"/>
</dbReference>
<dbReference type="GO" id="GO:0005634">
    <property type="term" value="C:nucleus"/>
    <property type="evidence" value="ECO:0007669"/>
    <property type="project" value="UniProtKB-SubCell"/>
</dbReference>
<dbReference type="InterPro" id="IPR016177">
    <property type="entry name" value="DNA-bd_dom_sf"/>
</dbReference>
<evidence type="ECO:0000256" key="1">
    <source>
        <dbReference type="ARBA" id="ARBA00004123"/>
    </source>
</evidence>
<dbReference type="SUPFAM" id="SSF54171">
    <property type="entry name" value="DNA-binding domain"/>
    <property type="match status" value="1"/>
</dbReference>
<feature type="compositionally biased region" description="Polar residues" evidence="9">
    <location>
        <begin position="208"/>
        <end position="217"/>
    </location>
</feature>
<reference evidence="12" key="1">
    <citation type="journal article" date="2023" name="Proc. Natl. Acad. Sci. U.S.A.">
        <title>Genomic and structural basis for evolution of tropane alkaloid biosynthesis.</title>
        <authorList>
            <person name="Wanga Y.-J."/>
            <person name="Taina T."/>
            <person name="Yua J.-Y."/>
            <person name="Lia J."/>
            <person name="Xua B."/>
            <person name="Chenc J."/>
            <person name="D'Auriad J.C."/>
            <person name="Huanga J.-P."/>
            <person name="Huanga S.-X."/>
        </authorList>
    </citation>
    <scope>NUCLEOTIDE SEQUENCE [LARGE SCALE GENOMIC DNA]</scope>
    <source>
        <strain evidence="12">cv. KIB-2019</strain>
    </source>
</reference>
<evidence type="ECO:0000256" key="4">
    <source>
        <dbReference type="ARBA" id="ARBA00023125"/>
    </source>
</evidence>
<dbReference type="CDD" id="cd00018">
    <property type="entry name" value="AP2"/>
    <property type="match status" value="1"/>
</dbReference>
<dbReference type="FunFam" id="3.30.730.10:FF:000001">
    <property type="entry name" value="Ethylene-responsive transcription factor 2"/>
    <property type="match status" value="1"/>
</dbReference>
<gene>
    <name evidence="11" type="ORF">K7X08_032044</name>
</gene>
<dbReference type="OrthoDB" id="1918918at2759"/>
<dbReference type="PANTHER" id="PTHR31985:SF215">
    <property type="entry name" value="OS02G0781300 PROTEIN"/>
    <property type="match status" value="1"/>
</dbReference>
<dbReference type="Proteomes" id="UP001152561">
    <property type="component" value="Unassembled WGS sequence"/>
</dbReference>
<comment type="caution">
    <text evidence="11">The sequence shown here is derived from an EMBL/GenBank/DDBJ whole genome shotgun (WGS) entry which is preliminary data.</text>
</comment>
<evidence type="ECO:0000259" key="10">
    <source>
        <dbReference type="PROSITE" id="PS51032"/>
    </source>
</evidence>
<feature type="region of interest" description="Disordered" evidence="9">
    <location>
        <begin position="208"/>
        <end position="245"/>
    </location>
</feature>
<dbReference type="Pfam" id="PF00847">
    <property type="entry name" value="AP2"/>
    <property type="match status" value="1"/>
</dbReference>
<dbReference type="PROSITE" id="PS51032">
    <property type="entry name" value="AP2_ERF"/>
    <property type="match status" value="1"/>
</dbReference>
<keyword evidence="4" id="KW-0238">DNA-binding</keyword>
<dbReference type="PANTHER" id="PTHR31985">
    <property type="entry name" value="ETHYLENE-RESPONSIVE TRANSCRIPTION FACTOR ERF042-RELATED"/>
    <property type="match status" value="1"/>
</dbReference>
<dbReference type="InterPro" id="IPR036955">
    <property type="entry name" value="AP2/ERF_dom_sf"/>
</dbReference>
<sequence>MEGPSQPKYKGVRLRKWGKWVSEVRLPNSRERIWLGSYDTAEKAARAFDAAQFCLRGPKAKFNFPDNPPNIHGGQRLSPAEIQAVAARFANDYVHSSQSIVQEVPLHEGNMANINTHVLNMEKDETSLSSTTCGVPVVQMDATINNNNNNNSTAASMDWAFLDMLDHYPHHVSGPGGLPPDHFCDPYSPVAGTSLYYPGGLDSLSSNLYSPQHFPQRTTPNYDDDDTGNNGGDEHYSQQSFLWNF</sequence>